<name>A0ABS5S7T3_9FLAO</name>
<evidence type="ECO:0000313" key="2">
    <source>
        <dbReference type="EMBL" id="MBT0609048.1"/>
    </source>
</evidence>
<protein>
    <submittedName>
        <fullName evidence="2">Gliding motility-associated C-terminal domain-containing protein</fullName>
    </submittedName>
</protein>
<evidence type="ECO:0000313" key="3">
    <source>
        <dbReference type="Proteomes" id="UP001297092"/>
    </source>
</evidence>
<keyword evidence="3" id="KW-1185">Reference proteome</keyword>
<dbReference type="InterPro" id="IPR026341">
    <property type="entry name" value="T9SS_type_B"/>
</dbReference>
<dbReference type="RefSeq" id="WP_214114354.1">
    <property type="nucleotide sequence ID" value="NZ_JAHCTB010000006.1"/>
</dbReference>
<keyword evidence="1" id="KW-0732">Signal</keyword>
<sequence>MQLFRYFLSGILTLMASQLYAQQIELYQQFNGKYDYTAIGNTLNLVENGSNTDCDILTSSSANLSLDSSQQIVAAYLYWAGSGPGDFNVTLNQAPISAQRTFSHIFNSGGTDYLYFSAFADVTQQLINTGNGNYTLADLDLTQIIVNYCQPIGTATNFGGWSITVIYEDASLPVNQVTIFDGLESVSSQNTSLNITLENLNVVDTNGAKIGFLAWEGDSSIANNESLRINGNLLSNPPLNPSDNVFNSTNSYTGSNTLYNMDMDFYTISNFINTGDTSATIQLTSEQDFVMINNIVTVLNTELPDATITIDDTIGGTECGNREIEVDYTIYNLNSTAILPAATPISFYANETLVGQSQTVADIAIGGEESGSIILNIPLSVGADFILKAIADDTGNGSGVVSEIDEGNNEDEIPFHLLEFPVITGLQNLETCDVFGIESFDLTEATSQIDPIYNIDYYTSQEDAEAQENPITDPENFINTENPQTIYIRVSNPDCFIIDSFTVEVIFCPLPDATVEIPQITACRGRALSLPFTVFNLIEATGPLPAGTQISFYSEGLFLGISQTQSSIEPGESEIGNVNLIIPDNFPETFSITAVVDDNGNGIGSVEEIREDNNTYTEVFTFESIPPLPNLPNLLRCDEGFDTATFDLTSQNDLITNNSDEIINYYTSEEDALALTNAIENPSAYENIEDPQTIFVRLDTEICFAITSFLIETENCKPIIPQGFSPNGDGINDNFEITNLLDIYENFELKIFSREGNLIHTGHNSDGFWGGIATEGLLFTGNIVPTGTYYYILFLNDPKYPEPFVGWVYINY</sequence>
<dbReference type="NCBIfam" id="TIGR04131">
    <property type="entry name" value="Bac_Flav_CTERM"/>
    <property type="match status" value="1"/>
</dbReference>
<gene>
    <name evidence="2" type="ORF">KIV10_12740</name>
</gene>
<accession>A0ABS5S7T3</accession>
<reference evidence="2 3" key="1">
    <citation type="submission" date="2021-05" db="EMBL/GenBank/DDBJ databases">
        <title>Aequorivita echinoideorum JCM 30378 genome.</title>
        <authorList>
            <person name="Zhang H."/>
            <person name="Li C."/>
        </authorList>
    </citation>
    <scope>NUCLEOTIDE SEQUENCE [LARGE SCALE GENOMIC DNA]</scope>
    <source>
        <strain evidence="2 3">JCM30378</strain>
    </source>
</reference>
<evidence type="ECO:0000256" key="1">
    <source>
        <dbReference type="SAM" id="SignalP"/>
    </source>
</evidence>
<dbReference type="EMBL" id="JAHCTB010000006">
    <property type="protein sequence ID" value="MBT0609048.1"/>
    <property type="molecule type" value="Genomic_DNA"/>
</dbReference>
<comment type="caution">
    <text evidence="2">The sequence shown here is derived from an EMBL/GenBank/DDBJ whole genome shotgun (WGS) entry which is preliminary data.</text>
</comment>
<feature type="chain" id="PRO_5047487754" evidence="1">
    <location>
        <begin position="22"/>
        <end position="812"/>
    </location>
</feature>
<proteinExistence type="predicted"/>
<dbReference type="Pfam" id="PF13585">
    <property type="entry name" value="CHU_C"/>
    <property type="match status" value="1"/>
</dbReference>
<feature type="signal peptide" evidence="1">
    <location>
        <begin position="1"/>
        <end position="21"/>
    </location>
</feature>
<organism evidence="2 3">
    <name type="scientific">Aequorivita echinoideorum</name>
    <dbReference type="NCBI Taxonomy" id="1549647"/>
    <lineage>
        <taxon>Bacteria</taxon>
        <taxon>Pseudomonadati</taxon>
        <taxon>Bacteroidota</taxon>
        <taxon>Flavobacteriia</taxon>
        <taxon>Flavobacteriales</taxon>
        <taxon>Flavobacteriaceae</taxon>
        <taxon>Aequorivita</taxon>
    </lineage>
</organism>
<dbReference type="Proteomes" id="UP001297092">
    <property type="component" value="Unassembled WGS sequence"/>
</dbReference>